<reference evidence="2 3" key="1">
    <citation type="submission" date="2018-05" db="EMBL/GenBank/DDBJ databases">
        <title>Genome sequencing of Flavobacterium sp. HYN0049.</title>
        <authorList>
            <person name="Yi H."/>
            <person name="Baek C."/>
        </authorList>
    </citation>
    <scope>NUCLEOTIDE SEQUENCE [LARGE SCALE GENOMIC DNA]</scope>
    <source>
        <strain evidence="2 3">HYN0049</strain>
    </source>
</reference>
<evidence type="ECO:0000256" key="1">
    <source>
        <dbReference type="SAM" id="Phobius"/>
    </source>
</evidence>
<dbReference type="RefSeq" id="WP_108903840.1">
    <property type="nucleotide sequence ID" value="NZ_CP029187.1"/>
</dbReference>
<sequence>MKILKKILIAIVALIVLLLIVALFLPEEYTVSRSAEINRPKQEVFDYVKSLKNQEQYSVWVMEDPKIQMTYTGVDGTVGASSAWKSEKMGEGSQTIAAISDNRIDVDLNFIKPMTDQAKASMVVEGAGGEKSKVTCTFYGKAAYPMGRLSSIIGRYFVGDAYEKNLANVKKNLEK</sequence>
<dbReference type="AlphaFoldDB" id="A0A2S1SI91"/>
<gene>
    <name evidence="2" type="ORF">HYN49_09225</name>
</gene>
<name>A0A2S1SI91_9FLAO</name>
<dbReference type="Proteomes" id="UP000244937">
    <property type="component" value="Chromosome"/>
</dbReference>
<dbReference type="CDD" id="cd07818">
    <property type="entry name" value="SRPBCC_1"/>
    <property type="match status" value="1"/>
</dbReference>
<organism evidence="2 3">
    <name type="scientific">Flavobacterium pallidum</name>
    <dbReference type="NCBI Taxonomy" id="2172098"/>
    <lineage>
        <taxon>Bacteria</taxon>
        <taxon>Pseudomonadati</taxon>
        <taxon>Bacteroidota</taxon>
        <taxon>Flavobacteriia</taxon>
        <taxon>Flavobacteriales</taxon>
        <taxon>Flavobacteriaceae</taxon>
        <taxon>Flavobacterium</taxon>
    </lineage>
</organism>
<dbReference type="EMBL" id="CP029187">
    <property type="protein sequence ID" value="AWI26062.1"/>
    <property type="molecule type" value="Genomic_DNA"/>
</dbReference>
<dbReference type="SUPFAM" id="SSF55961">
    <property type="entry name" value="Bet v1-like"/>
    <property type="match status" value="1"/>
</dbReference>
<protein>
    <recommendedName>
        <fullName evidence="4">Polyketide cyclase</fullName>
    </recommendedName>
</protein>
<dbReference type="Gene3D" id="3.30.530.20">
    <property type="match status" value="1"/>
</dbReference>
<feature type="transmembrane region" description="Helical" evidence="1">
    <location>
        <begin position="7"/>
        <end position="25"/>
    </location>
</feature>
<evidence type="ECO:0000313" key="3">
    <source>
        <dbReference type="Proteomes" id="UP000244937"/>
    </source>
</evidence>
<dbReference type="Pfam" id="PF10604">
    <property type="entry name" value="Polyketide_cyc2"/>
    <property type="match status" value="1"/>
</dbReference>
<keyword evidence="1" id="KW-0812">Transmembrane</keyword>
<keyword evidence="3" id="KW-1185">Reference proteome</keyword>
<evidence type="ECO:0000313" key="2">
    <source>
        <dbReference type="EMBL" id="AWI26062.1"/>
    </source>
</evidence>
<proteinExistence type="predicted"/>
<dbReference type="InterPro" id="IPR023393">
    <property type="entry name" value="START-like_dom_sf"/>
</dbReference>
<accession>A0A2S1SI91</accession>
<keyword evidence="1" id="KW-0472">Membrane</keyword>
<dbReference type="OrthoDB" id="9807923at2"/>
<evidence type="ECO:0008006" key="4">
    <source>
        <dbReference type="Google" id="ProtNLM"/>
    </source>
</evidence>
<dbReference type="InterPro" id="IPR019587">
    <property type="entry name" value="Polyketide_cyclase/dehydratase"/>
</dbReference>
<keyword evidence="1" id="KW-1133">Transmembrane helix</keyword>
<dbReference type="KEGG" id="fpal:HYN49_09225"/>